<evidence type="ECO:0000256" key="3">
    <source>
        <dbReference type="ARBA" id="ARBA00022989"/>
    </source>
</evidence>
<dbReference type="PANTHER" id="PTHR13481:SF0">
    <property type="entry name" value="SREBP REGULATING GENE PROTEIN"/>
    <property type="match status" value="1"/>
</dbReference>
<protein>
    <recommendedName>
        <fullName evidence="8">SREBP regulating gene protein</fullName>
    </recommendedName>
</protein>
<dbReference type="Pfam" id="PF10218">
    <property type="entry name" value="SPRING1"/>
    <property type="match status" value="1"/>
</dbReference>
<keyword evidence="3 9" id="KW-1133">Transmembrane helix</keyword>
<gene>
    <name evidence="10" type="ORF">OCTVUL_1B022875</name>
</gene>
<feature type="transmembrane region" description="Helical" evidence="9">
    <location>
        <begin position="50"/>
        <end position="68"/>
    </location>
</feature>
<evidence type="ECO:0000256" key="9">
    <source>
        <dbReference type="SAM" id="Phobius"/>
    </source>
</evidence>
<evidence type="ECO:0000313" key="10">
    <source>
        <dbReference type="EMBL" id="CAI9715468.1"/>
    </source>
</evidence>
<evidence type="ECO:0000256" key="6">
    <source>
        <dbReference type="ARBA" id="ARBA00023180"/>
    </source>
</evidence>
<reference evidence="10" key="1">
    <citation type="submission" date="2023-08" db="EMBL/GenBank/DDBJ databases">
        <authorList>
            <person name="Alioto T."/>
            <person name="Alioto T."/>
            <person name="Gomez Garrido J."/>
        </authorList>
    </citation>
    <scope>NUCLEOTIDE SEQUENCE</scope>
</reference>
<dbReference type="AlphaFoldDB" id="A0AA36AH97"/>
<keyword evidence="6" id="KW-0325">Glycoprotein</keyword>
<evidence type="ECO:0000313" key="11">
    <source>
        <dbReference type="Proteomes" id="UP001162480"/>
    </source>
</evidence>
<evidence type="ECO:0000256" key="2">
    <source>
        <dbReference type="ARBA" id="ARBA00022692"/>
    </source>
</evidence>
<organism evidence="10 11">
    <name type="scientific">Octopus vulgaris</name>
    <name type="common">Common octopus</name>
    <dbReference type="NCBI Taxonomy" id="6645"/>
    <lineage>
        <taxon>Eukaryota</taxon>
        <taxon>Metazoa</taxon>
        <taxon>Spiralia</taxon>
        <taxon>Lophotrochozoa</taxon>
        <taxon>Mollusca</taxon>
        <taxon>Cephalopoda</taxon>
        <taxon>Coleoidea</taxon>
        <taxon>Octopodiformes</taxon>
        <taxon>Octopoda</taxon>
        <taxon>Incirrata</taxon>
        <taxon>Octopodidae</taxon>
        <taxon>Octopus</taxon>
    </lineage>
</organism>
<keyword evidence="2 9" id="KW-0812">Transmembrane</keyword>
<evidence type="ECO:0000256" key="8">
    <source>
        <dbReference type="ARBA" id="ARBA00023485"/>
    </source>
</evidence>
<name>A0AA36AH97_OCTVU</name>
<dbReference type="InterPro" id="IPR019352">
    <property type="entry name" value="SPRING1"/>
</dbReference>
<keyword evidence="4" id="KW-0333">Golgi apparatus</keyword>
<keyword evidence="11" id="KW-1185">Reference proteome</keyword>
<dbReference type="GO" id="GO:2000640">
    <property type="term" value="P:positive regulation of SREBP signaling pathway"/>
    <property type="evidence" value="ECO:0007669"/>
    <property type="project" value="InterPro"/>
</dbReference>
<dbReference type="GO" id="GO:0000139">
    <property type="term" value="C:Golgi membrane"/>
    <property type="evidence" value="ECO:0007669"/>
    <property type="project" value="UniProtKB-SubCell"/>
</dbReference>
<keyword evidence="5 9" id="KW-0472">Membrane</keyword>
<evidence type="ECO:0000256" key="1">
    <source>
        <dbReference type="ARBA" id="ARBA00004194"/>
    </source>
</evidence>
<evidence type="ECO:0000256" key="4">
    <source>
        <dbReference type="ARBA" id="ARBA00023034"/>
    </source>
</evidence>
<sequence>MQKNFFYVTEMPNLHPHLNTKRSSRANFKRLNVNFSPDPMFTSRLLRKRWVLAVIFACSFIYFIVRLLRPEEKGWLTDEYEVKHTLLRQPFQWQPNIGDDENGTKVLKCRNSIQGIQIIADDRGYVCERSAILTGGCCDASVPQTSRYNCNSCQENHCCVIYEYCVSCCLHPDKQQILKNILKQPINTYSQLFSSLKDHYELCLMKCRTSSQSVQHENSYRNPQAKHCYGENPPDIQPLIP</sequence>
<evidence type="ECO:0000256" key="5">
    <source>
        <dbReference type="ARBA" id="ARBA00023136"/>
    </source>
</evidence>
<dbReference type="Proteomes" id="UP001162480">
    <property type="component" value="Chromosome 1"/>
</dbReference>
<dbReference type="EMBL" id="OX597814">
    <property type="protein sequence ID" value="CAI9715468.1"/>
    <property type="molecule type" value="Genomic_DNA"/>
</dbReference>
<accession>A0AA36AH97</accession>
<comment type="similarity">
    <text evidence="7">Belongs to the SPRING family.</text>
</comment>
<dbReference type="PANTHER" id="PTHR13481">
    <property type="entry name" value="SREBP REGULATING GENE PROTEIN"/>
    <property type="match status" value="1"/>
</dbReference>
<comment type="subcellular location">
    <subcellularLocation>
        <location evidence="1">Golgi apparatus membrane</location>
        <topology evidence="1">Single-pass membrane protein</topology>
    </subcellularLocation>
</comment>
<evidence type="ECO:0000256" key="7">
    <source>
        <dbReference type="ARBA" id="ARBA00023461"/>
    </source>
</evidence>
<proteinExistence type="inferred from homology"/>